<feature type="domain" description="HTH luxR-type" evidence="1">
    <location>
        <begin position="268"/>
        <end position="324"/>
    </location>
</feature>
<dbReference type="SMART" id="SM00421">
    <property type="entry name" value="HTH_LUXR"/>
    <property type="match status" value="1"/>
</dbReference>
<name>A0A7Y9EZ80_9ACTN</name>
<proteinExistence type="predicted"/>
<dbReference type="InterPro" id="IPR000792">
    <property type="entry name" value="Tscrpt_reg_LuxR_C"/>
</dbReference>
<protein>
    <submittedName>
        <fullName evidence="2">DNA-binding CsgD family transcriptional regulator</fullName>
    </submittedName>
</protein>
<dbReference type="GO" id="GO:0003677">
    <property type="term" value="F:DNA binding"/>
    <property type="evidence" value="ECO:0007669"/>
    <property type="project" value="UniProtKB-KW"/>
</dbReference>
<dbReference type="RefSeq" id="WP_179614552.1">
    <property type="nucleotide sequence ID" value="NZ_CP059163.1"/>
</dbReference>
<gene>
    <name evidence="2" type="ORF">BKA08_000922</name>
</gene>
<organism evidence="2 3">
    <name type="scientific">Nocardioides marinisabuli</name>
    <dbReference type="NCBI Taxonomy" id="419476"/>
    <lineage>
        <taxon>Bacteria</taxon>
        <taxon>Bacillati</taxon>
        <taxon>Actinomycetota</taxon>
        <taxon>Actinomycetes</taxon>
        <taxon>Propionibacteriales</taxon>
        <taxon>Nocardioidaceae</taxon>
        <taxon>Nocardioides</taxon>
    </lineage>
</organism>
<dbReference type="InterPro" id="IPR016032">
    <property type="entry name" value="Sig_transdc_resp-reg_C-effctor"/>
</dbReference>
<dbReference type="SUPFAM" id="SSF46894">
    <property type="entry name" value="C-terminal effector domain of the bipartite response regulators"/>
    <property type="match status" value="1"/>
</dbReference>
<dbReference type="Gene3D" id="1.10.10.10">
    <property type="entry name" value="Winged helix-like DNA-binding domain superfamily/Winged helix DNA-binding domain"/>
    <property type="match status" value="1"/>
</dbReference>
<keyword evidence="2" id="KW-0238">DNA-binding</keyword>
<dbReference type="InterPro" id="IPR036388">
    <property type="entry name" value="WH-like_DNA-bd_sf"/>
</dbReference>
<comment type="caution">
    <text evidence="2">The sequence shown here is derived from an EMBL/GenBank/DDBJ whole genome shotgun (WGS) entry which is preliminary data.</text>
</comment>
<evidence type="ECO:0000259" key="1">
    <source>
        <dbReference type="SMART" id="SM00421"/>
    </source>
</evidence>
<reference evidence="2 3" key="1">
    <citation type="submission" date="2020-07" db="EMBL/GenBank/DDBJ databases">
        <title>Sequencing the genomes of 1000 actinobacteria strains.</title>
        <authorList>
            <person name="Klenk H.-P."/>
        </authorList>
    </citation>
    <scope>NUCLEOTIDE SEQUENCE [LARGE SCALE GENOMIC DNA]</scope>
    <source>
        <strain evidence="2 3">DSM 18965</strain>
    </source>
</reference>
<dbReference type="AlphaFoldDB" id="A0A7Y9EZ80"/>
<dbReference type="EMBL" id="JACCBE010000001">
    <property type="protein sequence ID" value="NYD56684.1"/>
    <property type="molecule type" value="Genomic_DNA"/>
</dbReference>
<sequence>MVRSSYPSVISALGFSRNADRAYHRVLPQSGRELVSVAASLLQTPEELLRDLAPLRERGIVTVEDSRLFVSSPAEVIGQMVTSAAESAAASHARLNAVADAIPYLSGSSARPGPVDILDVEPIDGEVTSGGQPVELLTALIRESRGDLLWLRPDQFRKPREDAMAHVVGEAIRTGRQSRAIYPVRAVSEVPDTLRLRAEVGEQIRLLPDLPTRMFIIGTTHVILPEPLGFMDEPRTLVRQPGWVEAMILWFESMWDRAVPLDLDGARDNGPDMREFLLEQLASGAQDEQIARRLGVSLRTVRRRVAELLAELGADSRFQAGVEAARRGWL</sequence>
<evidence type="ECO:0000313" key="2">
    <source>
        <dbReference type="EMBL" id="NYD56684.1"/>
    </source>
</evidence>
<dbReference type="GO" id="GO:0006355">
    <property type="term" value="P:regulation of DNA-templated transcription"/>
    <property type="evidence" value="ECO:0007669"/>
    <property type="project" value="InterPro"/>
</dbReference>
<evidence type="ECO:0000313" key="3">
    <source>
        <dbReference type="Proteomes" id="UP000516957"/>
    </source>
</evidence>
<dbReference type="Proteomes" id="UP000516957">
    <property type="component" value="Unassembled WGS sequence"/>
</dbReference>
<keyword evidence="3" id="KW-1185">Reference proteome</keyword>
<accession>A0A7Y9EZ80</accession>
<dbReference type="CDD" id="cd06170">
    <property type="entry name" value="LuxR_C_like"/>
    <property type="match status" value="1"/>
</dbReference>